<dbReference type="Gene3D" id="1.20.1070.10">
    <property type="entry name" value="Rhodopsin 7-helix transmembrane proteins"/>
    <property type="match status" value="1"/>
</dbReference>
<dbReference type="PANTHER" id="PTHR46895">
    <property type="entry name" value="PROTEIN CBG20548-RELATED"/>
    <property type="match status" value="1"/>
</dbReference>
<evidence type="ECO:0000256" key="5">
    <source>
        <dbReference type="SAM" id="Phobius"/>
    </source>
</evidence>
<feature type="transmembrane region" description="Helical" evidence="5">
    <location>
        <begin position="153"/>
        <end position="173"/>
    </location>
</feature>
<dbReference type="AlphaFoldDB" id="A0A1I7SAZ9"/>
<dbReference type="PROSITE" id="PS51767">
    <property type="entry name" value="PEPTIDASE_A1"/>
    <property type="match status" value="1"/>
</dbReference>
<evidence type="ECO:0000256" key="2">
    <source>
        <dbReference type="ARBA" id="ARBA00022692"/>
    </source>
</evidence>
<dbReference type="Pfam" id="PF00026">
    <property type="entry name" value="Asp"/>
    <property type="match status" value="1"/>
</dbReference>
<feature type="transmembrane region" description="Helical" evidence="5">
    <location>
        <begin position="69"/>
        <end position="91"/>
    </location>
</feature>
<feature type="transmembrane region" description="Helical" evidence="5">
    <location>
        <begin position="35"/>
        <end position="57"/>
    </location>
</feature>
<dbReference type="GO" id="GO:0004930">
    <property type="term" value="F:G protein-coupled receptor activity"/>
    <property type="evidence" value="ECO:0007669"/>
    <property type="project" value="InterPro"/>
</dbReference>
<dbReference type="SUPFAM" id="SSF50630">
    <property type="entry name" value="Acid proteases"/>
    <property type="match status" value="1"/>
</dbReference>
<dbReference type="Pfam" id="PF00001">
    <property type="entry name" value="7tm_1"/>
    <property type="match status" value="1"/>
</dbReference>
<dbReference type="Proteomes" id="UP000095284">
    <property type="component" value="Unplaced"/>
</dbReference>
<reference evidence="9" key="1">
    <citation type="submission" date="2016-11" db="UniProtKB">
        <authorList>
            <consortium name="WormBaseParasite"/>
        </authorList>
    </citation>
    <scope>IDENTIFICATION</scope>
</reference>
<dbReference type="Gene3D" id="2.40.70.10">
    <property type="entry name" value="Acid Proteases"/>
    <property type="match status" value="2"/>
</dbReference>
<dbReference type="CDD" id="cd14978">
    <property type="entry name" value="7tmA_FMRFamide_R-like"/>
    <property type="match status" value="1"/>
</dbReference>
<evidence type="ECO:0000256" key="3">
    <source>
        <dbReference type="ARBA" id="ARBA00022989"/>
    </source>
</evidence>
<evidence type="ECO:0000313" key="9">
    <source>
        <dbReference type="WBParaSite" id="BXY_1019600.1"/>
    </source>
</evidence>
<dbReference type="PROSITE" id="PS50262">
    <property type="entry name" value="G_PROTEIN_RECEP_F1_2"/>
    <property type="match status" value="1"/>
</dbReference>
<keyword evidence="3 5" id="KW-1133">Transmembrane helix</keyword>
<feature type="domain" description="Peptidase A1" evidence="7">
    <location>
        <begin position="355"/>
        <end position="655"/>
    </location>
</feature>
<dbReference type="InterPro" id="IPR021109">
    <property type="entry name" value="Peptidase_aspartic_dom_sf"/>
</dbReference>
<dbReference type="GO" id="GO:0016020">
    <property type="term" value="C:membrane"/>
    <property type="evidence" value="ECO:0007669"/>
    <property type="project" value="UniProtKB-SubCell"/>
</dbReference>
<accession>A0A1I7SAZ9</accession>
<dbReference type="PANTHER" id="PTHR46895:SF3">
    <property type="entry name" value="G-PROTEIN COUPLED RECEPTOR F59B2.13-RELATED"/>
    <property type="match status" value="1"/>
</dbReference>
<evidence type="ECO:0000313" key="8">
    <source>
        <dbReference type="Proteomes" id="UP000095284"/>
    </source>
</evidence>
<dbReference type="Gene3D" id="2.60.40.1960">
    <property type="match status" value="1"/>
</dbReference>
<dbReference type="InterPro" id="IPR033121">
    <property type="entry name" value="PEPTIDASE_A1"/>
</dbReference>
<evidence type="ECO:0000256" key="4">
    <source>
        <dbReference type="ARBA" id="ARBA00023136"/>
    </source>
</evidence>
<evidence type="ECO:0000259" key="7">
    <source>
        <dbReference type="PROSITE" id="PS51767"/>
    </source>
</evidence>
<feature type="transmembrane region" description="Helical" evidence="5">
    <location>
        <begin position="111"/>
        <end position="133"/>
    </location>
</feature>
<keyword evidence="2 5" id="KW-0812">Transmembrane</keyword>
<organism evidence="8 9">
    <name type="scientific">Bursaphelenchus xylophilus</name>
    <name type="common">Pinewood nematode worm</name>
    <name type="synonym">Aphelenchoides xylophilus</name>
    <dbReference type="NCBI Taxonomy" id="6326"/>
    <lineage>
        <taxon>Eukaryota</taxon>
        <taxon>Metazoa</taxon>
        <taxon>Ecdysozoa</taxon>
        <taxon>Nematoda</taxon>
        <taxon>Chromadorea</taxon>
        <taxon>Rhabditida</taxon>
        <taxon>Tylenchina</taxon>
        <taxon>Tylenchomorpha</taxon>
        <taxon>Aphelenchoidea</taxon>
        <taxon>Aphelenchoididae</taxon>
        <taxon>Bursaphelenchus</taxon>
    </lineage>
</organism>
<dbReference type="PRINTS" id="PR00237">
    <property type="entry name" value="GPCRRHODOPSN"/>
</dbReference>
<dbReference type="InterPro" id="IPR017452">
    <property type="entry name" value="GPCR_Rhodpsn_7TM"/>
</dbReference>
<keyword evidence="4 5" id="KW-0472">Membrane</keyword>
<name>A0A1I7SAZ9_BURXY</name>
<evidence type="ECO:0000256" key="1">
    <source>
        <dbReference type="ARBA" id="ARBA00004370"/>
    </source>
</evidence>
<proteinExistence type="predicted"/>
<protein>
    <submittedName>
        <fullName evidence="9">G_PROTEIN_RECEP_F1_2 domain-containing protein</fullName>
    </submittedName>
</protein>
<feature type="domain" description="G-protein coupled receptors family 1 profile" evidence="6">
    <location>
        <begin position="50"/>
        <end position="357"/>
    </location>
</feature>
<dbReference type="WBParaSite" id="BXY_1019600.1">
    <property type="protein sequence ID" value="BXY_1019600.1"/>
    <property type="gene ID" value="BXY_1019600"/>
</dbReference>
<dbReference type="SUPFAM" id="SSF81321">
    <property type="entry name" value="Family A G protein-coupled receptor-like"/>
    <property type="match status" value="1"/>
</dbReference>
<feature type="transmembrane region" description="Helical" evidence="5">
    <location>
        <begin position="222"/>
        <end position="243"/>
    </location>
</feature>
<comment type="subcellular location">
    <subcellularLocation>
        <location evidence="1">Membrane</location>
    </subcellularLocation>
</comment>
<dbReference type="InterPro" id="IPR000276">
    <property type="entry name" value="GPCR_Rhodpsn"/>
</dbReference>
<evidence type="ECO:0000259" key="6">
    <source>
        <dbReference type="PROSITE" id="PS50262"/>
    </source>
</evidence>
<sequence>MEFVKESAMSSSPISNICLTERQMQLSMDGVERVLIGYALPFVVIFGITGNLFNLTVLLTPSMRSRSNIFLAALAVADMLFLFLMFPHSLVHFDLFLFNYYFRLFYLSGTTYLLTLANWASAAAIWLILTICVERLIGIRYPLSTRKRSNCSIPAIIAVIVFVTGVLTAYNLFSHECVLRVFCNDTQVHGYCLEIAKELWPKNRQNPHSVLRKAYALWSPRFNAVFVVFLPTLVIVMSNALLIQTLHKRRKFLQDSTRNHSEEGQTLAAAGNNAGTNCQSRNEQRITLTICAIVTCFTLTQAPSAFYHLLKITLEPSHGRLPIGQQRAVSSKEMFQIKLLCVVGLAIGASGLQEFILPQALPDKITLKRNFILDTTSSDSFVLHSQPYAKIAGRSSTYNPGESTSSKHIGYGEGVYHNETRNAQAFGRLIEDRFSLYDFTRGRFYAATELKGGFNPALALNGSWRAGRLGFGRGESLTTLSKKLVESGKHATVCAEAFRNSCGHYEQSAKVGVDLSSLSGTSKVRAIPDKSLWKIPVSSILINGSRHSLTGKAVISTVTDKIILPARYEHLLVNVLGATKVGNRYEVDCEAANEVSIVSDGQTLSLDYAALYEEKKCACFLKIETGNNDDLVLGLPLFAGRGVCLDFQDKNVVFYKERKEQ</sequence>